<keyword evidence="7" id="KW-1185">Reference proteome</keyword>
<feature type="repeat" description="WD" evidence="4">
    <location>
        <begin position="305"/>
        <end position="346"/>
    </location>
</feature>
<evidence type="ECO:0000313" key="6">
    <source>
        <dbReference type="EMBL" id="OQR91238.1"/>
    </source>
</evidence>
<dbReference type="GO" id="GO:0003677">
    <property type="term" value="F:DNA binding"/>
    <property type="evidence" value="ECO:0007669"/>
    <property type="project" value="TreeGrafter"/>
</dbReference>
<evidence type="ECO:0000256" key="3">
    <source>
        <dbReference type="ARBA" id="ARBA00022737"/>
    </source>
</evidence>
<dbReference type="AlphaFoldDB" id="A0A1V9YZQ7"/>
<dbReference type="InterPro" id="IPR036322">
    <property type="entry name" value="WD40_repeat_dom_sf"/>
</dbReference>
<accession>A0A1V9YZQ7</accession>
<evidence type="ECO:0000256" key="1">
    <source>
        <dbReference type="ARBA" id="ARBA00005434"/>
    </source>
</evidence>
<dbReference type="InterPro" id="IPR001680">
    <property type="entry name" value="WD40_rpt"/>
</dbReference>
<gene>
    <name evidence="6" type="ORF">ACHHYP_04850</name>
</gene>
<dbReference type="GO" id="GO:0005634">
    <property type="term" value="C:nucleus"/>
    <property type="evidence" value="ECO:0007669"/>
    <property type="project" value="TreeGrafter"/>
</dbReference>
<keyword evidence="3" id="KW-0677">Repeat</keyword>
<dbReference type="InterPro" id="IPR050853">
    <property type="entry name" value="WD_repeat_DNA-damage-binding"/>
</dbReference>
<sequence length="440" mass="48534">MVSEYERLRKEKIARNLQMMEEMGLKSSATAFKRRVAEAKTAPVKRAKTAPVPAGPRRTSARLQGKEAATFSDVKLSPTKSLRTHSDTDASDVTSLPTEALGGLVGDDDEAVVVPPLEDAKYTLDNLDVEKVTPSRIYAIACHPSTSTGKVLSAIADVDGNLTLWSVPVDRASQTENTIVSWRPHKQAISSVHFEAKSLLASCFDGSISQYDLESKKFTSVYTSDSAVLYVDPTEPNALLGCDETGHVFIVDRRAARQTASWELHEKKINTVHRQPGSPNTFATASLDRTVCIWDARKPATAIATLPHHRSINCAYFSPNGEALVTVGQDDFVHVYEMPATDRPTTRFAHNNQTGRWLTKFHAHWDPKCIDRPRYVLASTAQPRCVEIFGVDSKRPLQRLAHDELFRSIHSMNTFHPTIDVIVGGNSSGRAVVWRGTSAE</sequence>
<evidence type="ECO:0000313" key="7">
    <source>
        <dbReference type="Proteomes" id="UP000243579"/>
    </source>
</evidence>
<dbReference type="PANTHER" id="PTHR14773">
    <property type="entry name" value="WD REPEAT-CONTAINING PROTEIN 76"/>
    <property type="match status" value="1"/>
</dbReference>
<comment type="caution">
    <text evidence="6">The sequence shown here is derived from an EMBL/GenBank/DDBJ whole genome shotgun (WGS) entry which is preliminary data.</text>
</comment>
<keyword evidence="2 4" id="KW-0853">WD repeat</keyword>
<feature type="region of interest" description="Disordered" evidence="5">
    <location>
        <begin position="37"/>
        <end position="95"/>
    </location>
</feature>
<dbReference type="SMART" id="SM00320">
    <property type="entry name" value="WD40"/>
    <property type="match status" value="3"/>
</dbReference>
<dbReference type="PROSITE" id="PS50082">
    <property type="entry name" value="WD_REPEATS_2"/>
    <property type="match status" value="2"/>
</dbReference>
<dbReference type="GO" id="GO:2000001">
    <property type="term" value="P:regulation of DNA damage checkpoint"/>
    <property type="evidence" value="ECO:0007669"/>
    <property type="project" value="TreeGrafter"/>
</dbReference>
<dbReference type="InterPro" id="IPR015943">
    <property type="entry name" value="WD40/YVTN_repeat-like_dom_sf"/>
</dbReference>
<evidence type="ECO:0000256" key="4">
    <source>
        <dbReference type="PROSITE-ProRule" id="PRU00221"/>
    </source>
</evidence>
<dbReference type="SUPFAM" id="SSF50978">
    <property type="entry name" value="WD40 repeat-like"/>
    <property type="match status" value="1"/>
</dbReference>
<dbReference type="STRING" id="1202772.A0A1V9YZQ7"/>
<dbReference type="Proteomes" id="UP000243579">
    <property type="component" value="Unassembled WGS sequence"/>
</dbReference>
<evidence type="ECO:0000256" key="2">
    <source>
        <dbReference type="ARBA" id="ARBA00022574"/>
    </source>
</evidence>
<dbReference type="EMBL" id="JNBR01000547">
    <property type="protein sequence ID" value="OQR91238.1"/>
    <property type="molecule type" value="Genomic_DNA"/>
</dbReference>
<dbReference type="OrthoDB" id="9890280at2759"/>
<feature type="repeat" description="WD" evidence="4">
    <location>
        <begin position="262"/>
        <end position="304"/>
    </location>
</feature>
<reference evidence="6 7" key="1">
    <citation type="journal article" date="2014" name="Genome Biol. Evol.">
        <title>The secreted proteins of Achlya hypogyna and Thraustotheca clavata identify the ancestral oomycete secretome and reveal gene acquisitions by horizontal gene transfer.</title>
        <authorList>
            <person name="Misner I."/>
            <person name="Blouin N."/>
            <person name="Leonard G."/>
            <person name="Richards T.A."/>
            <person name="Lane C.E."/>
        </authorList>
    </citation>
    <scope>NUCLEOTIDE SEQUENCE [LARGE SCALE GENOMIC DNA]</scope>
    <source>
        <strain evidence="6 7">ATCC 48635</strain>
    </source>
</reference>
<evidence type="ECO:0000256" key="5">
    <source>
        <dbReference type="SAM" id="MobiDB-lite"/>
    </source>
</evidence>
<name>A0A1V9YZQ7_ACHHY</name>
<protein>
    <submittedName>
        <fullName evidence="6">WD repeat-containing protein 76-like</fullName>
    </submittedName>
</protein>
<comment type="similarity">
    <text evidence="1">Belongs to the WD repeat DDB2/WDR76 family.</text>
</comment>
<dbReference type="Pfam" id="PF00400">
    <property type="entry name" value="WD40"/>
    <property type="match status" value="2"/>
</dbReference>
<dbReference type="PANTHER" id="PTHR14773:SF0">
    <property type="entry name" value="WD REPEAT-CONTAINING PROTEIN 76"/>
    <property type="match status" value="1"/>
</dbReference>
<organism evidence="6 7">
    <name type="scientific">Achlya hypogyna</name>
    <name type="common">Oomycete</name>
    <name type="synonym">Protoachlya hypogyna</name>
    <dbReference type="NCBI Taxonomy" id="1202772"/>
    <lineage>
        <taxon>Eukaryota</taxon>
        <taxon>Sar</taxon>
        <taxon>Stramenopiles</taxon>
        <taxon>Oomycota</taxon>
        <taxon>Saprolegniomycetes</taxon>
        <taxon>Saprolegniales</taxon>
        <taxon>Achlyaceae</taxon>
        <taxon>Achlya</taxon>
    </lineage>
</organism>
<proteinExistence type="inferred from homology"/>
<dbReference type="Gene3D" id="2.130.10.10">
    <property type="entry name" value="YVTN repeat-like/Quinoprotein amine dehydrogenase"/>
    <property type="match status" value="1"/>
</dbReference>